<feature type="non-terminal residue" evidence="1">
    <location>
        <position position="311"/>
    </location>
</feature>
<gene>
    <name evidence="1" type="ORF">PGLA2088_LOCUS37325</name>
</gene>
<evidence type="ECO:0000313" key="1">
    <source>
        <dbReference type="EMBL" id="CAE8713064.1"/>
    </source>
</evidence>
<dbReference type="AlphaFoldDB" id="A0A813KU08"/>
<organism evidence="1 2">
    <name type="scientific">Polarella glacialis</name>
    <name type="common">Dinoflagellate</name>
    <dbReference type="NCBI Taxonomy" id="89957"/>
    <lineage>
        <taxon>Eukaryota</taxon>
        <taxon>Sar</taxon>
        <taxon>Alveolata</taxon>
        <taxon>Dinophyceae</taxon>
        <taxon>Suessiales</taxon>
        <taxon>Suessiaceae</taxon>
        <taxon>Polarella</taxon>
    </lineage>
</organism>
<reference evidence="1" key="1">
    <citation type="submission" date="2021-02" db="EMBL/GenBank/DDBJ databases">
        <authorList>
            <person name="Dougan E. K."/>
            <person name="Rhodes N."/>
            <person name="Thang M."/>
            <person name="Chan C."/>
        </authorList>
    </citation>
    <scope>NUCLEOTIDE SEQUENCE</scope>
</reference>
<dbReference type="EMBL" id="CAJNNW010032437">
    <property type="protein sequence ID" value="CAE8713064.1"/>
    <property type="molecule type" value="Genomic_DNA"/>
</dbReference>
<proteinExistence type="predicted"/>
<dbReference type="Proteomes" id="UP000626109">
    <property type="component" value="Unassembled WGS sequence"/>
</dbReference>
<name>A0A813KU08_POLGL</name>
<accession>A0A813KU08</accession>
<comment type="caution">
    <text evidence="1">The sequence shown here is derived from an EMBL/GenBank/DDBJ whole genome shotgun (WGS) entry which is preliminary data.</text>
</comment>
<sequence>ARTLQRVLGRGAPARRGFAEAQWRSLQKQTADLATLKGLVDAKGQSFVAPCKVLLALLRRAVWLAESHGCSSWRKPKELADVLGILAGFASAGLRAPLASVQQSLCHQLLVAGAESSGAKRAPRHLHEPCAGRTLRHFADALLAAACSTSASPASVASLAARLAELLAVDLWAAGAMVASSAPCDSAVVDSSSRDEGAREGVRQLADGLLASAAEAPRLQAWRAAAAAAAAAWPAGAEAPARLQALVAVAVAVAWLQLGLSQLLLAKCSGGEAAAGTWEAALAVLLRPLFFQGAGAGVHAGLRLRNLCRKQ</sequence>
<evidence type="ECO:0000313" key="2">
    <source>
        <dbReference type="Proteomes" id="UP000626109"/>
    </source>
</evidence>
<protein>
    <submittedName>
        <fullName evidence="1">Uncharacterized protein</fullName>
    </submittedName>
</protein>